<evidence type="ECO:0000259" key="2">
    <source>
        <dbReference type="Pfam" id="PF18276"/>
    </source>
</evidence>
<keyword evidence="1" id="KW-0175">Coiled coil</keyword>
<feature type="coiled-coil region" evidence="1">
    <location>
        <begin position="33"/>
        <end position="60"/>
    </location>
</feature>
<dbReference type="Pfam" id="PF18276">
    <property type="entry name" value="TcA_TcB_BD"/>
    <property type="match status" value="2"/>
</dbReference>
<keyword evidence="4" id="KW-1185">Reference proteome</keyword>
<gene>
    <name evidence="3" type="ORF">SAMN02982990_04282</name>
</gene>
<dbReference type="AlphaFoldDB" id="A0A1G5RHX0"/>
<evidence type="ECO:0000256" key="1">
    <source>
        <dbReference type="SAM" id="Coils"/>
    </source>
</evidence>
<proteinExistence type="predicted"/>
<feature type="domain" description="Tc toxin complex TcA C-terminal TcB-binding" evidence="2">
    <location>
        <begin position="167"/>
        <end position="234"/>
    </location>
</feature>
<dbReference type="Proteomes" id="UP000183223">
    <property type="component" value="Unassembled WGS sequence"/>
</dbReference>
<feature type="domain" description="Tc toxin complex TcA C-terminal TcB-binding" evidence="2">
    <location>
        <begin position="2"/>
        <end position="66"/>
    </location>
</feature>
<dbReference type="EMBL" id="FMWJ01000036">
    <property type="protein sequence ID" value="SCZ73478.1"/>
    <property type="molecule type" value="Genomic_DNA"/>
</dbReference>
<sequence>MAEQSYQWEANDNSISFVKPGAWQGTYAGLLCGEALIQNLAQMEEEYLKWESRALEVERAVSLAEVYGSLSDKDRFNLAEQIPVLLDKGEGTAGTKENGLSLANAILSSSVKLSDLKLKTDYPDSIVGDNKIRRIKQISVSLPALIGPYQDVQAMLSYGGSTQLPKGCSALAVSHGTNDSGQFQLDFNDGKYLPFEGIALDDEGTLNLQFPNATDKQKTILQTMNDIILHIRYTIR</sequence>
<name>A0A1G5RHX0_PHOLU</name>
<accession>A0A1G5RHX0</accession>
<dbReference type="InterPro" id="IPR040840">
    <property type="entry name" value="TcA_TcB_BD"/>
</dbReference>
<dbReference type="STRING" id="29488.KS18_22450"/>
<reference evidence="4" key="1">
    <citation type="submission" date="2016-10" db="EMBL/GenBank/DDBJ databases">
        <authorList>
            <person name="Varghese N."/>
            <person name="Submissions S."/>
        </authorList>
    </citation>
    <scope>NUCLEOTIDE SEQUENCE [LARGE SCALE GENOMIC DNA]</scope>
    <source>
        <strain evidence="4">ATCC 29999</strain>
    </source>
</reference>
<evidence type="ECO:0000313" key="4">
    <source>
        <dbReference type="Proteomes" id="UP000183223"/>
    </source>
</evidence>
<organism evidence="3 4">
    <name type="scientific">Photorhabdus luminescens</name>
    <name type="common">Xenorhabdus luminescens</name>
    <dbReference type="NCBI Taxonomy" id="29488"/>
    <lineage>
        <taxon>Bacteria</taxon>
        <taxon>Pseudomonadati</taxon>
        <taxon>Pseudomonadota</taxon>
        <taxon>Gammaproteobacteria</taxon>
        <taxon>Enterobacterales</taxon>
        <taxon>Morganellaceae</taxon>
        <taxon>Photorhabdus</taxon>
    </lineage>
</organism>
<protein>
    <recommendedName>
        <fullName evidence="2">Tc toxin complex TcA C-terminal TcB-binding domain-containing protein</fullName>
    </recommendedName>
</protein>
<evidence type="ECO:0000313" key="3">
    <source>
        <dbReference type="EMBL" id="SCZ73478.1"/>
    </source>
</evidence>